<name>A0ABN8DVA1_9VIBR</name>
<feature type="transmembrane region" description="Helical" evidence="7">
    <location>
        <begin position="721"/>
        <end position="742"/>
    </location>
</feature>
<evidence type="ECO:0000256" key="4">
    <source>
        <dbReference type="ARBA" id="ARBA00022989"/>
    </source>
</evidence>
<feature type="transmembrane region" description="Helical" evidence="7">
    <location>
        <begin position="661"/>
        <end position="682"/>
    </location>
</feature>
<dbReference type="RefSeq" id="WP_237467900.1">
    <property type="nucleotide sequence ID" value="NZ_CAKLDI010000001.1"/>
</dbReference>
<dbReference type="PANTHER" id="PTHR33406">
    <property type="entry name" value="MEMBRANE PROTEIN MJ1562-RELATED"/>
    <property type="match status" value="1"/>
</dbReference>
<evidence type="ECO:0000256" key="6">
    <source>
        <dbReference type="SAM" id="MobiDB-lite"/>
    </source>
</evidence>
<feature type="transmembrane region" description="Helical" evidence="7">
    <location>
        <begin position="429"/>
        <end position="448"/>
    </location>
</feature>
<feature type="compositionally biased region" description="Polar residues" evidence="6">
    <location>
        <begin position="782"/>
        <end position="798"/>
    </location>
</feature>
<feature type="transmembrane region" description="Helical" evidence="7">
    <location>
        <begin position="377"/>
        <end position="398"/>
    </location>
</feature>
<evidence type="ECO:0000256" key="5">
    <source>
        <dbReference type="ARBA" id="ARBA00023136"/>
    </source>
</evidence>
<feature type="transmembrane region" description="Helical" evidence="7">
    <location>
        <begin position="688"/>
        <end position="709"/>
    </location>
</feature>
<dbReference type="PANTHER" id="PTHR33406:SF13">
    <property type="entry name" value="MEMBRANE PROTEIN YDFJ"/>
    <property type="match status" value="1"/>
</dbReference>
<reference evidence="9" key="1">
    <citation type="submission" date="2021-11" db="EMBL/GenBank/DDBJ databases">
        <authorList>
            <person name="Rodrigo-Torres L."/>
            <person name="Arahal R. D."/>
            <person name="Lucena T."/>
        </authorList>
    </citation>
    <scope>NUCLEOTIDE SEQUENCE</scope>
    <source>
        <strain evidence="9">CECT 7929</strain>
    </source>
</reference>
<feature type="transmembrane region" description="Helical" evidence="7">
    <location>
        <begin position="255"/>
        <end position="274"/>
    </location>
</feature>
<dbReference type="Pfam" id="PF03176">
    <property type="entry name" value="MMPL"/>
    <property type="match status" value="2"/>
</dbReference>
<accession>A0ABN8DVA1</accession>
<comment type="subcellular location">
    <subcellularLocation>
        <location evidence="1">Cell membrane</location>
        <topology evidence="1">Multi-pass membrane protein</topology>
    </subcellularLocation>
</comment>
<evidence type="ECO:0000313" key="9">
    <source>
        <dbReference type="EMBL" id="CAH0533977.1"/>
    </source>
</evidence>
<keyword evidence="5 7" id="KW-0472">Membrane</keyword>
<dbReference type="InterPro" id="IPR050545">
    <property type="entry name" value="Mycobact_MmpL"/>
</dbReference>
<evidence type="ECO:0000256" key="7">
    <source>
        <dbReference type="SAM" id="Phobius"/>
    </source>
</evidence>
<keyword evidence="3 7" id="KW-0812">Transmembrane</keyword>
<keyword evidence="2" id="KW-1003">Cell membrane</keyword>
<feature type="transmembrane region" description="Helical" evidence="7">
    <location>
        <begin position="748"/>
        <end position="770"/>
    </location>
</feature>
<evidence type="ECO:0000256" key="3">
    <source>
        <dbReference type="ARBA" id="ARBA00022692"/>
    </source>
</evidence>
<proteinExistence type="predicted"/>
<feature type="transmembrane region" description="Helical" evidence="7">
    <location>
        <begin position="307"/>
        <end position="325"/>
    </location>
</feature>
<feature type="transmembrane region" description="Helical" evidence="7">
    <location>
        <begin position="346"/>
        <end position="365"/>
    </location>
</feature>
<feature type="domain" description="Membrane transport protein MMPL" evidence="8">
    <location>
        <begin position="191"/>
        <end position="419"/>
    </location>
</feature>
<feature type="transmembrane region" description="Helical" evidence="7">
    <location>
        <begin position="637"/>
        <end position="654"/>
    </location>
</feature>
<evidence type="ECO:0000313" key="10">
    <source>
        <dbReference type="Proteomes" id="UP000838672"/>
    </source>
</evidence>
<feature type="domain" description="Membrane transport protein MMPL" evidence="8">
    <location>
        <begin position="627"/>
        <end position="765"/>
    </location>
</feature>
<dbReference type="EMBL" id="CAKLDI010000001">
    <property type="protein sequence ID" value="CAH0533977.1"/>
    <property type="molecule type" value="Genomic_DNA"/>
</dbReference>
<sequence length="804" mass="89480">MKNALFSISKRFYYWLGTLVILLCLAAVQFSQGAKIQTNIMALLPQDKQNPAAEMAFARFADKLSNQVIFLVGQQDLKQAIAASDAFAARLKQFDWLTDVQSEIDSQTQAQWGKLFFPYRYQLLTNAQRERLGTHPEQQLTRVKTALFSPFAGVSSQELSQDPMLLFREFIGQLGAHAGKLNLINSHLVATSGQRHYVLVRAKLKGSAYQLSIHQQIPELKRVENAINQRFNTEILRQGVVFYAAQGTESAQQEISTIGLGSLLGIILILVLVYRSGRPLFLALLSVCVGLLLAYVSTRWVFGEVHLFSLIFGASLTGVSIDYAFHYLTERQAMADKWDSDQGLRMLMPAITLGLLTSVIGYLGLLSAPFPGLQQLALFSTMGLIGAFFTVVCAYPYLTQAPSSKGLSARTQVPVNLWLQFWRWRAVRILLPVCMLGFSLWGLFHASYNDDIRLLQSLPSDLQYQEKRMGEIMGQSTSPQFLLIQGQNAEEVLQLQERLLPELDQLVQDHVISGYQALASYLPSQAKQKQNFALVQKLYLYQGPQLARQLGMSFNTQIQNDAYTPLTLATVLSQDRLDLLSTLWLGEIDGQASALILLNGLTDAQPLQTLANQYNAVQYLDKADQVSEILKVYRHHVAELIIIAYGLIALLLLWRYGIRRALVLMLPPVTAGLVGLACVALSGYALNLFNLLAIILVLGIGIDYTLFFAEQERQKHQLPHATLLAVTLSALTTILSFGLLSLSQTHAIHSFGITVFTGIATAWLLSPLALRQVRRGTIHQEMTTAQSTQVNPSQSAKQEPNHDH</sequence>
<feature type="transmembrane region" description="Helical" evidence="7">
    <location>
        <begin position="281"/>
        <end position="301"/>
    </location>
</feature>
<organism evidence="9 10">
    <name type="scientific">Vibrio stylophorae</name>
    <dbReference type="NCBI Taxonomy" id="659351"/>
    <lineage>
        <taxon>Bacteria</taxon>
        <taxon>Pseudomonadati</taxon>
        <taxon>Pseudomonadota</taxon>
        <taxon>Gammaproteobacteria</taxon>
        <taxon>Vibrionales</taxon>
        <taxon>Vibrionaceae</taxon>
        <taxon>Vibrio</taxon>
    </lineage>
</organism>
<evidence type="ECO:0000259" key="8">
    <source>
        <dbReference type="Pfam" id="PF03176"/>
    </source>
</evidence>
<comment type="caution">
    <text evidence="9">The sequence shown here is derived from an EMBL/GenBank/DDBJ whole genome shotgun (WGS) entry which is preliminary data.</text>
</comment>
<evidence type="ECO:0000256" key="2">
    <source>
        <dbReference type="ARBA" id="ARBA00022475"/>
    </source>
</evidence>
<protein>
    <recommendedName>
        <fullName evidence="8">Membrane transport protein MMPL domain-containing protein</fullName>
    </recommendedName>
</protein>
<evidence type="ECO:0000256" key="1">
    <source>
        <dbReference type="ARBA" id="ARBA00004651"/>
    </source>
</evidence>
<feature type="region of interest" description="Disordered" evidence="6">
    <location>
        <begin position="782"/>
        <end position="804"/>
    </location>
</feature>
<dbReference type="Gene3D" id="1.20.1640.10">
    <property type="entry name" value="Multidrug efflux transporter AcrB transmembrane domain"/>
    <property type="match status" value="2"/>
</dbReference>
<dbReference type="Proteomes" id="UP000838672">
    <property type="component" value="Unassembled WGS sequence"/>
</dbReference>
<gene>
    <name evidence="9" type="ORF">VST7929_01859</name>
</gene>
<keyword evidence="10" id="KW-1185">Reference proteome</keyword>
<keyword evidence="4 7" id="KW-1133">Transmembrane helix</keyword>
<dbReference type="SUPFAM" id="SSF82866">
    <property type="entry name" value="Multidrug efflux transporter AcrB transmembrane domain"/>
    <property type="match status" value="2"/>
</dbReference>
<dbReference type="InterPro" id="IPR004869">
    <property type="entry name" value="MMPL_dom"/>
</dbReference>